<comment type="cofactor">
    <cofactor evidence="2">
        <name>Mg(2+)</name>
        <dbReference type="ChEBI" id="CHEBI:18420"/>
    </cofactor>
</comment>
<dbReference type="Pfam" id="PF02843">
    <property type="entry name" value="GARS_C"/>
    <property type="match status" value="1"/>
</dbReference>
<evidence type="ECO:0000256" key="6">
    <source>
        <dbReference type="ARBA" id="ARBA00022741"/>
    </source>
</evidence>
<dbReference type="GO" id="GO:0006189">
    <property type="term" value="P:'de novo' IMP biosynthetic process"/>
    <property type="evidence" value="ECO:0007669"/>
    <property type="project" value="UniProtKB-UniRule"/>
</dbReference>
<dbReference type="Proteomes" id="UP000263232">
    <property type="component" value="Chromosome"/>
</dbReference>
<comment type="similarity">
    <text evidence="10 13">Belongs to the GARS family.</text>
</comment>
<dbReference type="SUPFAM" id="SSF51246">
    <property type="entry name" value="Rudiment single hybrid motif"/>
    <property type="match status" value="1"/>
</dbReference>
<dbReference type="GO" id="GO:0005524">
    <property type="term" value="F:ATP binding"/>
    <property type="evidence" value="ECO:0007669"/>
    <property type="project" value="UniProtKB-UniRule"/>
</dbReference>
<evidence type="ECO:0000256" key="8">
    <source>
        <dbReference type="ARBA" id="ARBA00022840"/>
    </source>
</evidence>
<dbReference type="InterPro" id="IPR000115">
    <property type="entry name" value="PRibGlycinamide_synth"/>
</dbReference>
<dbReference type="InterPro" id="IPR020559">
    <property type="entry name" value="PRibGlycinamide_synth_CS"/>
</dbReference>
<evidence type="ECO:0000313" key="16">
    <source>
        <dbReference type="EMBL" id="AXY24809.1"/>
    </source>
</evidence>
<dbReference type="InterPro" id="IPR020562">
    <property type="entry name" value="PRibGlycinamide_synth_N"/>
</dbReference>
<dbReference type="Gene3D" id="3.90.600.10">
    <property type="entry name" value="Phosphoribosylglycinamide synthetase, C-terminal domain"/>
    <property type="match status" value="1"/>
</dbReference>
<dbReference type="HAMAP" id="MF_00138">
    <property type="entry name" value="GARS"/>
    <property type="match status" value="1"/>
</dbReference>
<evidence type="ECO:0000256" key="3">
    <source>
        <dbReference type="ARBA" id="ARBA00005174"/>
    </source>
</evidence>
<dbReference type="Gene3D" id="3.30.1490.20">
    <property type="entry name" value="ATP-grasp fold, A domain"/>
    <property type="match status" value="1"/>
</dbReference>
<comment type="pathway">
    <text evidence="3 13">Purine metabolism; IMP biosynthesis via de novo pathway; N(1)-(5-phospho-D-ribosyl)glycinamide from 5-phospho-alpha-D-ribose 1-diphosphate: step 2/2.</text>
</comment>
<evidence type="ECO:0000256" key="4">
    <source>
        <dbReference type="ARBA" id="ARBA00013255"/>
    </source>
</evidence>
<dbReference type="PANTHER" id="PTHR43472:SF1">
    <property type="entry name" value="PHOSPHORIBOSYLAMINE--GLYCINE LIGASE, CHLOROPLASTIC"/>
    <property type="match status" value="1"/>
</dbReference>
<keyword evidence="5 13" id="KW-0436">Ligase</keyword>
<dbReference type="InterPro" id="IPR020561">
    <property type="entry name" value="PRibGlycinamid_synth_ATP-grasp"/>
</dbReference>
<dbReference type="SMART" id="SM01210">
    <property type="entry name" value="GARS_C"/>
    <property type="match status" value="1"/>
</dbReference>
<evidence type="ECO:0000256" key="11">
    <source>
        <dbReference type="ARBA" id="ARBA00042242"/>
    </source>
</evidence>
<evidence type="ECO:0000256" key="13">
    <source>
        <dbReference type="HAMAP-Rule" id="MF_00138"/>
    </source>
</evidence>
<dbReference type="InterPro" id="IPR011761">
    <property type="entry name" value="ATP-grasp"/>
</dbReference>
<reference evidence="16 17" key="1">
    <citation type="submission" date="2017-09" db="EMBL/GenBank/DDBJ databases">
        <title>Complete genome sequence of Oxytococcus suis strain ZY16052.</title>
        <authorList>
            <person name="Li F."/>
        </authorList>
    </citation>
    <scope>NUCLEOTIDE SEQUENCE [LARGE SCALE GENOMIC DNA]</scope>
    <source>
        <strain evidence="16 17">ZY16052</strain>
    </source>
</reference>
<keyword evidence="6 14" id="KW-0547">Nucleotide-binding</keyword>
<keyword evidence="17" id="KW-1185">Reference proteome</keyword>
<dbReference type="InterPro" id="IPR037123">
    <property type="entry name" value="PRibGlycinamide_synth_C_sf"/>
</dbReference>
<dbReference type="AlphaFoldDB" id="A0A347WIA2"/>
<dbReference type="RefSeq" id="WP_118989733.1">
    <property type="nucleotide sequence ID" value="NZ_CP023434.1"/>
</dbReference>
<protein>
    <recommendedName>
        <fullName evidence="4 13">Phosphoribosylamine--glycine ligase</fullName>
        <ecNumber evidence="4 13">6.3.4.13</ecNumber>
    </recommendedName>
    <alternativeName>
        <fullName evidence="13">GARS</fullName>
    </alternativeName>
    <alternativeName>
        <fullName evidence="11 13">Glycinamide ribonucleotide synthetase</fullName>
    </alternativeName>
    <alternativeName>
        <fullName evidence="12 13">Phosphoribosylglycinamide synthetase</fullName>
    </alternativeName>
</protein>
<dbReference type="SUPFAM" id="SSF56059">
    <property type="entry name" value="Glutathione synthetase ATP-binding domain-like"/>
    <property type="match status" value="1"/>
</dbReference>
<dbReference type="InterPro" id="IPR020560">
    <property type="entry name" value="PRibGlycinamide_synth_C-dom"/>
</dbReference>
<evidence type="ECO:0000256" key="1">
    <source>
        <dbReference type="ARBA" id="ARBA00001936"/>
    </source>
</evidence>
<evidence type="ECO:0000256" key="9">
    <source>
        <dbReference type="ARBA" id="ARBA00023211"/>
    </source>
</evidence>
<sequence length="420" mass="45341">MEKVLIVGSGGREHALARAFSQSPQVSTVFVAPGNAGMVFDKIQTVALAMDDSDALLSFAQEEGIALTFVGAERPLEAGLVDAFRAAGQAIVGPTKYASQLESSKAFAKEVMHAAQVPTSSYEYFNAGDMEAAWAYLEGKGLPAVIKIDGLYAGKGVVIPESMAEAQATLERFLVEEKLPVIIEDFMVGPEFSYFTLINGTSVIPVGSACDYKRVSDNDQGLNTGGMGAFSPVPWFDEAMETEVLDTIVRPVAEEMVRRGEPFTGVLYSGLMLTAEGLKVVEFNTRFGDPETQILLPRIQDDFYDLIQAHLAAEAYEVNLSPETHLGIIVAAEGYPEAYAKGMPIRFTQAAKMEDIYFAGVQAEESGTDLVANGGRILMVTAEGANLSKARQAAYAQVDQVNLPQSFYRSDIGLHRERSN</sequence>
<dbReference type="NCBIfam" id="TIGR00877">
    <property type="entry name" value="purD"/>
    <property type="match status" value="1"/>
</dbReference>
<evidence type="ECO:0000256" key="7">
    <source>
        <dbReference type="ARBA" id="ARBA00022755"/>
    </source>
</evidence>
<evidence type="ECO:0000259" key="15">
    <source>
        <dbReference type="PROSITE" id="PS50975"/>
    </source>
</evidence>
<gene>
    <name evidence="13" type="primary">purD</name>
    <name evidence="16" type="ORF">CL176_01570</name>
</gene>
<dbReference type="GO" id="GO:0004637">
    <property type="term" value="F:phosphoribosylamine-glycine ligase activity"/>
    <property type="evidence" value="ECO:0007669"/>
    <property type="project" value="UniProtKB-UniRule"/>
</dbReference>
<accession>A0A347WIA2</accession>
<evidence type="ECO:0000256" key="10">
    <source>
        <dbReference type="ARBA" id="ARBA00038345"/>
    </source>
</evidence>
<dbReference type="SMART" id="SM01209">
    <property type="entry name" value="GARS_A"/>
    <property type="match status" value="1"/>
</dbReference>
<comment type="catalytic activity">
    <reaction evidence="13">
        <text>5-phospho-beta-D-ribosylamine + glycine + ATP = N(1)-(5-phospho-beta-D-ribosyl)glycinamide + ADP + phosphate + H(+)</text>
        <dbReference type="Rhea" id="RHEA:17453"/>
        <dbReference type="ChEBI" id="CHEBI:15378"/>
        <dbReference type="ChEBI" id="CHEBI:30616"/>
        <dbReference type="ChEBI" id="CHEBI:43474"/>
        <dbReference type="ChEBI" id="CHEBI:57305"/>
        <dbReference type="ChEBI" id="CHEBI:58681"/>
        <dbReference type="ChEBI" id="CHEBI:143788"/>
        <dbReference type="ChEBI" id="CHEBI:456216"/>
        <dbReference type="EC" id="6.3.4.13"/>
    </reaction>
</comment>
<dbReference type="InterPro" id="IPR011054">
    <property type="entry name" value="Rudment_hybrid_motif"/>
</dbReference>
<evidence type="ECO:0000256" key="14">
    <source>
        <dbReference type="PROSITE-ProRule" id="PRU00409"/>
    </source>
</evidence>
<evidence type="ECO:0000256" key="12">
    <source>
        <dbReference type="ARBA" id="ARBA00042864"/>
    </source>
</evidence>
<dbReference type="KEGG" id="abae:CL176_01570"/>
<dbReference type="Gene3D" id="3.30.470.20">
    <property type="entry name" value="ATP-grasp fold, B domain"/>
    <property type="match status" value="1"/>
</dbReference>
<evidence type="ECO:0000256" key="5">
    <source>
        <dbReference type="ARBA" id="ARBA00022598"/>
    </source>
</evidence>
<dbReference type="OrthoDB" id="9807240at2"/>
<name>A0A347WIA2_9LACT</name>
<proteinExistence type="inferred from homology"/>
<dbReference type="UniPathway" id="UPA00074">
    <property type="reaction ID" value="UER00125"/>
</dbReference>
<dbReference type="PROSITE" id="PS00184">
    <property type="entry name" value="GARS"/>
    <property type="match status" value="1"/>
</dbReference>
<feature type="domain" description="ATP-grasp" evidence="15">
    <location>
        <begin position="109"/>
        <end position="312"/>
    </location>
</feature>
<keyword evidence="7 13" id="KW-0658">Purine biosynthesis</keyword>
<dbReference type="SUPFAM" id="SSF52440">
    <property type="entry name" value="PreATP-grasp domain"/>
    <property type="match status" value="1"/>
</dbReference>
<dbReference type="GO" id="GO:0009113">
    <property type="term" value="P:purine nucleobase biosynthetic process"/>
    <property type="evidence" value="ECO:0007669"/>
    <property type="project" value="InterPro"/>
</dbReference>
<dbReference type="InterPro" id="IPR016185">
    <property type="entry name" value="PreATP-grasp_dom_sf"/>
</dbReference>
<dbReference type="Pfam" id="PF02844">
    <property type="entry name" value="GARS_N"/>
    <property type="match status" value="1"/>
</dbReference>
<evidence type="ECO:0000256" key="2">
    <source>
        <dbReference type="ARBA" id="ARBA00001946"/>
    </source>
</evidence>
<dbReference type="GO" id="GO:0046872">
    <property type="term" value="F:metal ion binding"/>
    <property type="evidence" value="ECO:0007669"/>
    <property type="project" value="InterPro"/>
</dbReference>
<keyword evidence="8 14" id="KW-0067">ATP-binding</keyword>
<dbReference type="Pfam" id="PF01071">
    <property type="entry name" value="GARS_A"/>
    <property type="match status" value="1"/>
</dbReference>
<dbReference type="EC" id="6.3.4.13" evidence="4 13"/>
<dbReference type="PANTHER" id="PTHR43472">
    <property type="entry name" value="PHOSPHORIBOSYLAMINE--GLYCINE LIGASE"/>
    <property type="match status" value="1"/>
</dbReference>
<keyword evidence="9" id="KW-0464">Manganese</keyword>
<dbReference type="EMBL" id="CP023434">
    <property type="protein sequence ID" value="AXY24809.1"/>
    <property type="molecule type" value="Genomic_DNA"/>
</dbReference>
<evidence type="ECO:0000313" key="17">
    <source>
        <dbReference type="Proteomes" id="UP000263232"/>
    </source>
</evidence>
<organism evidence="16 17">
    <name type="scientific">Suicoccus acidiformans</name>
    <dbReference type="NCBI Taxonomy" id="2036206"/>
    <lineage>
        <taxon>Bacteria</taxon>
        <taxon>Bacillati</taxon>
        <taxon>Bacillota</taxon>
        <taxon>Bacilli</taxon>
        <taxon>Lactobacillales</taxon>
        <taxon>Aerococcaceae</taxon>
        <taxon>Suicoccus</taxon>
    </lineage>
</organism>
<comment type="cofactor">
    <cofactor evidence="1">
        <name>Mn(2+)</name>
        <dbReference type="ChEBI" id="CHEBI:29035"/>
    </cofactor>
</comment>
<dbReference type="Gene3D" id="3.40.50.20">
    <property type="match status" value="1"/>
</dbReference>
<dbReference type="InterPro" id="IPR013815">
    <property type="entry name" value="ATP_grasp_subdomain_1"/>
</dbReference>
<dbReference type="PROSITE" id="PS50975">
    <property type="entry name" value="ATP_GRASP"/>
    <property type="match status" value="1"/>
</dbReference>